<protein>
    <submittedName>
        <fullName evidence="6">TetR/AcrR family transcriptional regulator</fullName>
    </submittedName>
</protein>
<dbReference type="PANTHER" id="PTHR30055:SF234">
    <property type="entry name" value="HTH-TYPE TRANSCRIPTIONAL REGULATOR BETI"/>
    <property type="match status" value="1"/>
</dbReference>
<evidence type="ECO:0000256" key="2">
    <source>
        <dbReference type="ARBA" id="ARBA00023125"/>
    </source>
</evidence>
<gene>
    <name evidence="6" type="ORF">EBO34_15760</name>
</gene>
<dbReference type="EMBL" id="RHIB01000003">
    <property type="protein sequence ID" value="RNA66671.1"/>
    <property type="molecule type" value="Genomic_DNA"/>
</dbReference>
<dbReference type="Gene3D" id="1.10.357.10">
    <property type="entry name" value="Tetracycline Repressor, domain 2"/>
    <property type="match status" value="1"/>
</dbReference>
<dbReference type="InterPro" id="IPR036271">
    <property type="entry name" value="Tet_transcr_reg_TetR-rel_C_sf"/>
</dbReference>
<dbReference type="Pfam" id="PF14246">
    <property type="entry name" value="TetR_C_7"/>
    <property type="match status" value="1"/>
</dbReference>
<dbReference type="Gene3D" id="1.10.10.60">
    <property type="entry name" value="Homeodomain-like"/>
    <property type="match status" value="1"/>
</dbReference>
<evidence type="ECO:0000313" key="7">
    <source>
        <dbReference type="Proteomes" id="UP000278746"/>
    </source>
</evidence>
<dbReference type="SUPFAM" id="SSF48498">
    <property type="entry name" value="Tetracyclin repressor-like, C-terminal domain"/>
    <property type="match status" value="1"/>
</dbReference>
<dbReference type="Proteomes" id="UP000278746">
    <property type="component" value="Unassembled WGS sequence"/>
</dbReference>
<dbReference type="OrthoDB" id="9780939at2"/>
<sequence>MPLSENQIKNMEQKRERILYESVVLFSELGFEGTTIKKVAKAAEVSFGSVFTYFENKDQLFHATVTEPLADYERSLLDFDPQANDPVKELESMVVKHIEVFSSISHYLNLVVHVISHNKKFPDTFTVLDAFHQNLRNQVRELVAAGQKKGVLREQDPTYAAVAYTSLLMGLRLNLTDEPDSDTWEHLVPSTVQLFGPK</sequence>
<dbReference type="GO" id="GO:0000976">
    <property type="term" value="F:transcription cis-regulatory region binding"/>
    <property type="evidence" value="ECO:0007669"/>
    <property type="project" value="TreeGrafter"/>
</dbReference>
<evidence type="ECO:0000313" key="6">
    <source>
        <dbReference type="EMBL" id="RNA66671.1"/>
    </source>
</evidence>
<feature type="domain" description="HTH tetR-type" evidence="5">
    <location>
        <begin position="12"/>
        <end position="72"/>
    </location>
</feature>
<organism evidence="6 7">
    <name type="scientific">Alteribacter keqinensis</name>
    <dbReference type="NCBI Taxonomy" id="2483800"/>
    <lineage>
        <taxon>Bacteria</taxon>
        <taxon>Bacillati</taxon>
        <taxon>Bacillota</taxon>
        <taxon>Bacilli</taxon>
        <taxon>Bacillales</taxon>
        <taxon>Bacillaceae</taxon>
        <taxon>Alteribacter</taxon>
    </lineage>
</organism>
<keyword evidence="2 4" id="KW-0238">DNA-binding</keyword>
<keyword evidence="7" id="KW-1185">Reference proteome</keyword>
<dbReference type="PROSITE" id="PS50977">
    <property type="entry name" value="HTH_TETR_2"/>
    <property type="match status" value="1"/>
</dbReference>
<keyword evidence="1" id="KW-0805">Transcription regulation</keyword>
<feature type="DNA-binding region" description="H-T-H motif" evidence="4">
    <location>
        <begin position="35"/>
        <end position="54"/>
    </location>
</feature>
<dbReference type="InterPro" id="IPR023772">
    <property type="entry name" value="DNA-bd_HTH_TetR-type_CS"/>
</dbReference>
<keyword evidence="3" id="KW-0804">Transcription</keyword>
<dbReference type="InterPro" id="IPR050109">
    <property type="entry name" value="HTH-type_TetR-like_transc_reg"/>
</dbReference>
<dbReference type="GO" id="GO:0003700">
    <property type="term" value="F:DNA-binding transcription factor activity"/>
    <property type="evidence" value="ECO:0007669"/>
    <property type="project" value="TreeGrafter"/>
</dbReference>
<evidence type="ECO:0000256" key="4">
    <source>
        <dbReference type="PROSITE-ProRule" id="PRU00335"/>
    </source>
</evidence>
<dbReference type="AlphaFoldDB" id="A0A3M7TM35"/>
<evidence type="ECO:0000259" key="5">
    <source>
        <dbReference type="PROSITE" id="PS50977"/>
    </source>
</evidence>
<dbReference type="InterPro" id="IPR001647">
    <property type="entry name" value="HTH_TetR"/>
</dbReference>
<dbReference type="InterPro" id="IPR009057">
    <property type="entry name" value="Homeodomain-like_sf"/>
</dbReference>
<name>A0A3M7TM35_9BACI</name>
<comment type="caution">
    <text evidence="6">The sequence shown here is derived from an EMBL/GenBank/DDBJ whole genome shotgun (WGS) entry which is preliminary data.</text>
</comment>
<dbReference type="Pfam" id="PF00440">
    <property type="entry name" value="TetR_N"/>
    <property type="match status" value="1"/>
</dbReference>
<dbReference type="PROSITE" id="PS01081">
    <property type="entry name" value="HTH_TETR_1"/>
    <property type="match status" value="1"/>
</dbReference>
<dbReference type="RefSeq" id="WP_122900346.1">
    <property type="nucleotide sequence ID" value="NZ_RHIB01000003.1"/>
</dbReference>
<dbReference type="PRINTS" id="PR00455">
    <property type="entry name" value="HTHTETR"/>
</dbReference>
<dbReference type="SUPFAM" id="SSF46689">
    <property type="entry name" value="Homeodomain-like"/>
    <property type="match status" value="1"/>
</dbReference>
<reference evidence="6 7" key="1">
    <citation type="submission" date="2018-10" db="EMBL/GenBank/DDBJ databases">
        <title>Bacillus Keqinensis sp. nov., a moderately halophilic bacterium isolated from a saline-alkaline lake.</title>
        <authorList>
            <person name="Wang H."/>
        </authorList>
    </citation>
    <scope>NUCLEOTIDE SEQUENCE [LARGE SCALE GENOMIC DNA]</scope>
    <source>
        <strain evidence="6 7">KQ-3</strain>
    </source>
</reference>
<dbReference type="InterPro" id="IPR039536">
    <property type="entry name" value="TetR_C_Proteobacteria"/>
</dbReference>
<evidence type="ECO:0000256" key="3">
    <source>
        <dbReference type="ARBA" id="ARBA00023163"/>
    </source>
</evidence>
<accession>A0A3M7TM35</accession>
<dbReference type="PANTHER" id="PTHR30055">
    <property type="entry name" value="HTH-TYPE TRANSCRIPTIONAL REGULATOR RUTR"/>
    <property type="match status" value="1"/>
</dbReference>
<proteinExistence type="predicted"/>
<evidence type="ECO:0000256" key="1">
    <source>
        <dbReference type="ARBA" id="ARBA00023015"/>
    </source>
</evidence>